<dbReference type="AlphaFoldDB" id="F4MVW8"/>
<dbReference type="EMBL" id="FR718512">
    <property type="protein sequence ID" value="CBX69976.1"/>
    <property type="molecule type" value="Genomic_DNA"/>
</dbReference>
<evidence type="ECO:0000256" key="1">
    <source>
        <dbReference type="ARBA" id="ARBA00022723"/>
    </source>
</evidence>
<evidence type="ECO:0000259" key="2">
    <source>
        <dbReference type="Pfam" id="PF22456"/>
    </source>
</evidence>
<dbReference type="GO" id="GO:0004222">
    <property type="term" value="F:metalloendopeptidase activity"/>
    <property type="evidence" value="ECO:0007669"/>
    <property type="project" value="TreeGrafter"/>
</dbReference>
<keyword evidence="1" id="KW-0479">Metal-binding</keyword>
<organism evidence="3">
    <name type="scientific">Yersinia enterocolitica W22703</name>
    <dbReference type="NCBI Taxonomy" id="913028"/>
    <lineage>
        <taxon>Bacteria</taxon>
        <taxon>Pseudomonadati</taxon>
        <taxon>Pseudomonadota</taxon>
        <taxon>Gammaproteobacteria</taxon>
        <taxon>Enterobacterales</taxon>
        <taxon>Yersiniaceae</taxon>
        <taxon>Yersinia</taxon>
    </lineage>
</organism>
<reference evidence="3" key="1">
    <citation type="journal article" date="2011" name="BMC Genomics">
        <title>Shotgun sequencing of Yersinia enterocolitica strain W22703 (biotype 2, serotype O:9): genomic evidence for oscillation between invertebrates and mammals.</title>
        <authorList>
            <person name="Fuchs T.M."/>
            <person name="Brandt K."/>
            <person name="Starke M."/>
            <person name="Rattei T."/>
        </authorList>
    </citation>
    <scope>NUCLEOTIDE SEQUENCE</scope>
</reference>
<keyword evidence="3" id="KW-0378">Hydrolase</keyword>
<dbReference type="Pfam" id="PF22456">
    <property type="entry name" value="PqqF-like_C_4"/>
    <property type="match status" value="1"/>
</dbReference>
<dbReference type="GO" id="GO:0046872">
    <property type="term" value="F:metal ion binding"/>
    <property type="evidence" value="ECO:0007669"/>
    <property type="project" value="UniProtKB-KW"/>
</dbReference>
<dbReference type="InterPro" id="IPR011249">
    <property type="entry name" value="Metalloenz_LuxS/M16"/>
</dbReference>
<dbReference type="SUPFAM" id="SSF63411">
    <property type="entry name" value="LuxS/MPP-like metallohydrolase"/>
    <property type="match status" value="1"/>
</dbReference>
<dbReference type="Gene3D" id="3.30.830.10">
    <property type="entry name" value="Metalloenzyme, LuxS/M16 peptidase-like"/>
    <property type="match status" value="1"/>
</dbReference>
<proteinExistence type="predicted"/>
<dbReference type="PANTHER" id="PTHR43690:SF18">
    <property type="entry name" value="INSULIN-DEGRADING ENZYME-RELATED"/>
    <property type="match status" value="1"/>
</dbReference>
<dbReference type="PANTHER" id="PTHR43690">
    <property type="entry name" value="NARDILYSIN"/>
    <property type="match status" value="1"/>
</dbReference>
<accession>F4MVW8</accession>
<dbReference type="InterPro" id="IPR050626">
    <property type="entry name" value="Peptidase_M16"/>
</dbReference>
<gene>
    <name evidence="3" type="ORF">YEW_GY30490</name>
</gene>
<protein>
    <recommendedName>
        <fullName evidence="2">Coenzyme PQQ synthesis protein F-like C-terminal lobe domain-containing protein</fullName>
    </recommendedName>
</protein>
<feature type="domain" description="Coenzyme PQQ synthesis protein F-like C-terminal lobe" evidence="2">
    <location>
        <begin position="41"/>
        <end position="139"/>
    </location>
</feature>
<sequence>MVDKAQLANMERLGSSSDAALAAVYVPTGYTEIEGMAYSALLGQIVQPWFYDQLRTAEQLGYAVFAFPMSVGRQWGLGFLLQSNSKQPDYLYQRYLAFYPQAEKRLREMKPADFEQYKQALINQLLQRPQTLDEEASRYSNDFNRNNFAFDSREKMIAQVKLLTNMALADFFQQAVIKPQGLALLSQVKGQGQTEGGYAVLKGWTTYPTTSALQATLPQKVLAP</sequence>
<dbReference type="InterPro" id="IPR054734">
    <property type="entry name" value="PqqF-like_C_4"/>
</dbReference>
<evidence type="ECO:0000313" key="3">
    <source>
        <dbReference type="EMBL" id="CBX69976.1"/>
    </source>
</evidence>
<name>F4MVW8_YEREN</name>